<evidence type="ECO:0000313" key="3">
    <source>
        <dbReference type="Proteomes" id="UP001500469"/>
    </source>
</evidence>
<dbReference type="EMBL" id="BAAAFI010000007">
    <property type="protein sequence ID" value="GAA0878646.1"/>
    <property type="molecule type" value="Genomic_DNA"/>
</dbReference>
<protein>
    <recommendedName>
        <fullName evidence="4">DUF3575 domain-containing protein</fullName>
    </recommendedName>
</protein>
<name>A0ABN1MYQ4_9BACT</name>
<organism evidence="2 3">
    <name type="scientific">Algoriphagus jejuensis</name>
    <dbReference type="NCBI Taxonomy" id="419934"/>
    <lineage>
        <taxon>Bacteria</taxon>
        <taxon>Pseudomonadati</taxon>
        <taxon>Bacteroidota</taxon>
        <taxon>Cytophagia</taxon>
        <taxon>Cytophagales</taxon>
        <taxon>Cyclobacteriaceae</taxon>
        <taxon>Algoriphagus</taxon>
    </lineage>
</organism>
<feature type="signal peptide" evidence="1">
    <location>
        <begin position="1"/>
        <end position="19"/>
    </location>
</feature>
<keyword evidence="3" id="KW-1185">Reference proteome</keyword>
<comment type="caution">
    <text evidence="2">The sequence shown here is derived from an EMBL/GenBank/DDBJ whole genome shotgun (WGS) entry which is preliminary data.</text>
</comment>
<gene>
    <name evidence="2" type="ORF">GCM10009119_16140</name>
</gene>
<dbReference type="InterPro" id="IPR036709">
    <property type="entry name" value="Autotransporte_beta_dom_sf"/>
</dbReference>
<dbReference type="Pfam" id="PF12099">
    <property type="entry name" value="DUF3575"/>
    <property type="match status" value="1"/>
</dbReference>
<reference evidence="2 3" key="1">
    <citation type="journal article" date="2019" name="Int. J. Syst. Evol. Microbiol.">
        <title>The Global Catalogue of Microorganisms (GCM) 10K type strain sequencing project: providing services to taxonomists for standard genome sequencing and annotation.</title>
        <authorList>
            <consortium name="The Broad Institute Genomics Platform"/>
            <consortium name="The Broad Institute Genome Sequencing Center for Infectious Disease"/>
            <person name="Wu L."/>
            <person name="Ma J."/>
        </authorList>
    </citation>
    <scope>NUCLEOTIDE SEQUENCE [LARGE SCALE GENOMIC DNA]</scope>
    <source>
        <strain evidence="2 3">JCM 16112</strain>
    </source>
</reference>
<evidence type="ECO:0000313" key="2">
    <source>
        <dbReference type="EMBL" id="GAA0878646.1"/>
    </source>
</evidence>
<dbReference type="SUPFAM" id="SSF103515">
    <property type="entry name" value="Autotransporter"/>
    <property type="match status" value="1"/>
</dbReference>
<dbReference type="InterPro" id="IPR021958">
    <property type="entry name" value="DUF3575"/>
</dbReference>
<proteinExistence type="predicted"/>
<accession>A0ABN1MYQ4</accession>
<evidence type="ECO:0000256" key="1">
    <source>
        <dbReference type="SAM" id="SignalP"/>
    </source>
</evidence>
<dbReference type="Proteomes" id="UP001500469">
    <property type="component" value="Unassembled WGS sequence"/>
</dbReference>
<evidence type="ECO:0008006" key="4">
    <source>
        <dbReference type="Google" id="ProtNLM"/>
    </source>
</evidence>
<dbReference type="RefSeq" id="WP_343850237.1">
    <property type="nucleotide sequence ID" value="NZ_BAAAFI010000007.1"/>
</dbReference>
<keyword evidence="1" id="KW-0732">Signal</keyword>
<feature type="chain" id="PRO_5046574406" description="DUF3575 domain-containing protein" evidence="1">
    <location>
        <begin position="20"/>
        <end position="250"/>
    </location>
</feature>
<sequence>MKTILFALLATFYIPAAFAQDSVEVGSRMNTFKLDLTHSLLYRNAYNLSWERLTKQNQSLGITVGIQEFPKVFNLGENIEGKRSDDSGGFKLGAEYRFYLKKENKFAAPRGVYIGPYFSALNFNTSRDIIYTGEGDTREARYNAKFNLYSLGAQLGYQFVFNDRWTLDLVVVGPSITRYNAKMRLEGDFEFDSEDVQNEILDALIDKFPGLDDLLEDKELDSSGRLNVVGIGYRYQFLIGYRFGKKFKKN</sequence>